<organism evidence="9 10">
    <name type="scientific">Coccomyxa viridis</name>
    <dbReference type="NCBI Taxonomy" id="1274662"/>
    <lineage>
        <taxon>Eukaryota</taxon>
        <taxon>Viridiplantae</taxon>
        <taxon>Chlorophyta</taxon>
        <taxon>core chlorophytes</taxon>
        <taxon>Trebouxiophyceae</taxon>
        <taxon>Trebouxiophyceae incertae sedis</taxon>
        <taxon>Coccomyxaceae</taxon>
        <taxon>Coccomyxa</taxon>
    </lineage>
</organism>
<dbReference type="InterPro" id="IPR003172">
    <property type="entry name" value="ML_dom"/>
</dbReference>
<feature type="domain" description="MD-2-related lipid-recognition" evidence="8">
    <location>
        <begin position="22"/>
        <end position="136"/>
    </location>
</feature>
<dbReference type="EMBL" id="CAUYUE010000013">
    <property type="protein sequence ID" value="CAK0785793.1"/>
    <property type="molecule type" value="Genomic_DNA"/>
</dbReference>
<evidence type="ECO:0000256" key="1">
    <source>
        <dbReference type="ARBA" id="ARBA00002053"/>
    </source>
</evidence>
<dbReference type="PROSITE" id="PS51257">
    <property type="entry name" value="PROKAR_LIPOPROTEIN"/>
    <property type="match status" value="1"/>
</dbReference>
<evidence type="ECO:0000256" key="6">
    <source>
        <dbReference type="ARBA" id="ARBA00023055"/>
    </source>
</evidence>
<keyword evidence="4" id="KW-0813">Transport</keyword>
<comment type="function">
    <text evidence="1">Catalyzes the intermembrane transfer of phosphatidylglycerol and phosphatidylinositol.</text>
</comment>
<dbReference type="GO" id="GO:0032934">
    <property type="term" value="F:sterol binding"/>
    <property type="evidence" value="ECO:0007669"/>
    <property type="project" value="InterPro"/>
</dbReference>
<dbReference type="Gene3D" id="2.60.40.770">
    <property type="match status" value="1"/>
</dbReference>
<evidence type="ECO:0000256" key="7">
    <source>
        <dbReference type="SAM" id="SignalP"/>
    </source>
</evidence>
<evidence type="ECO:0000259" key="8">
    <source>
        <dbReference type="SMART" id="SM00737"/>
    </source>
</evidence>
<comment type="caution">
    <text evidence="9">The sequence shown here is derived from an EMBL/GenBank/DDBJ whole genome shotgun (WGS) entry which is preliminary data.</text>
</comment>
<keyword evidence="6" id="KW-0445">Lipid transport</keyword>
<feature type="chain" id="PRO_5043807767" description="MD-2-related lipid-recognition domain-containing protein" evidence="7">
    <location>
        <begin position="20"/>
        <end position="156"/>
    </location>
</feature>
<name>A0AAV1IEP2_9CHLO</name>
<dbReference type="InterPro" id="IPR039670">
    <property type="entry name" value="NPC2-like"/>
</dbReference>
<comment type="similarity">
    <text evidence="2">Belongs to the NPC2 family.</text>
</comment>
<sequence>MKATISVLVLCAVLQACAAFDWKQCEGAAGKINDVKLDPESPSPGTTVTFSVDATVEDEVDSGDLGLSVSYRGFPIYTETKDLCKQTDCPVKKGPVKVDLEQPFPIITPPGPYTVRLTASDKEGDKKQLFCLDVNFDVVSQAQQRLQREEQHILIQ</sequence>
<dbReference type="PANTHER" id="PTHR11306:SF0">
    <property type="entry name" value="PHOSPHATIDYLGLYCEROL_PHOSPHATIDYLINOSITOL TRANSFER PROTEIN"/>
    <property type="match status" value="1"/>
</dbReference>
<protein>
    <recommendedName>
        <fullName evidence="8">MD-2-related lipid-recognition domain-containing protein</fullName>
    </recommendedName>
</protein>
<evidence type="ECO:0000313" key="10">
    <source>
        <dbReference type="Proteomes" id="UP001314263"/>
    </source>
</evidence>
<dbReference type="PANTHER" id="PTHR11306">
    <property type="entry name" value="NIEMANN PICK TYPE C2 PROTEIN NPC2-RELATED"/>
    <property type="match status" value="1"/>
</dbReference>
<dbReference type="SMART" id="SM00737">
    <property type="entry name" value="ML"/>
    <property type="match status" value="1"/>
</dbReference>
<reference evidence="9 10" key="1">
    <citation type="submission" date="2023-10" db="EMBL/GenBank/DDBJ databases">
        <authorList>
            <person name="Maclean D."/>
            <person name="Macfadyen A."/>
        </authorList>
    </citation>
    <scope>NUCLEOTIDE SEQUENCE [LARGE SCALE GENOMIC DNA]</scope>
</reference>
<comment type="subunit">
    <text evidence="3">Monomer.</text>
</comment>
<evidence type="ECO:0000313" key="9">
    <source>
        <dbReference type="EMBL" id="CAK0785793.1"/>
    </source>
</evidence>
<proteinExistence type="inferred from homology"/>
<feature type="signal peptide" evidence="7">
    <location>
        <begin position="1"/>
        <end position="19"/>
    </location>
</feature>
<dbReference type="Proteomes" id="UP001314263">
    <property type="component" value="Unassembled WGS sequence"/>
</dbReference>
<keyword evidence="5 7" id="KW-0732">Signal</keyword>
<evidence type="ECO:0000256" key="4">
    <source>
        <dbReference type="ARBA" id="ARBA00022448"/>
    </source>
</evidence>
<dbReference type="Pfam" id="PF02221">
    <property type="entry name" value="E1_DerP2_DerF2"/>
    <property type="match status" value="1"/>
</dbReference>
<accession>A0AAV1IEP2</accession>
<evidence type="ECO:0000256" key="3">
    <source>
        <dbReference type="ARBA" id="ARBA00011245"/>
    </source>
</evidence>
<evidence type="ECO:0000256" key="5">
    <source>
        <dbReference type="ARBA" id="ARBA00022729"/>
    </source>
</evidence>
<gene>
    <name evidence="9" type="ORF">CVIRNUC_009004</name>
</gene>
<dbReference type="SUPFAM" id="SSF81296">
    <property type="entry name" value="E set domains"/>
    <property type="match status" value="1"/>
</dbReference>
<dbReference type="GO" id="GO:0015918">
    <property type="term" value="P:sterol transport"/>
    <property type="evidence" value="ECO:0007669"/>
    <property type="project" value="InterPro"/>
</dbReference>
<evidence type="ECO:0000256" key="2">
    <source>
        <dbReference type="ARBA" id="ARBA00006370"/>
    </source>
</evidence>
<keyword evidence="10" id="KW-1185">Reference proteome</keyword>
<dbReference type="InterPro" id="IPR014756">
    <property type="entry name" value="Ig_E-set"/>
</dbReference>
<dbReference type="AlphaFoldDB" id="A0AAV1IEP2"/>